<organism evidence="1 2">
    <name type="scientific">Yersinia pestis bv. Antiqua (strain Antiqua)</name>
    <dbReference type="NCBI Taxonomy" id="360102"/>
    <lineage>
        <taxon>Bacteria</taxon>
        <taxon>Pseudomonadati</taxon>
        <taxon>Pseudomonadota</taxon>
        <taxon>Gammaproteobacteria</taxon>
        <taxon>Enterobacterales</taxon>
        <taxon>Yersiniaceae</taxon>
        <taxon>Yersinia</taxon>
    </lineage>
</organism>
<evidence type="ECO:0000313" key="2">
    <source>
        <dbReference type="Proteomes" id="UP000001971"/>
    </source>
</evidence>
<protein>
    <submittedName>
        <fullName evidence="1">Uncharacterized protein</fullName>
    </submittedName>
</protein>
<proteinExistence type="predicted"/>
<sequence>MGFCISKVLAAIYCITDMSQFIGMRSLTALLQRQSIWRQLLLMNWLLLVDYL</sequence>
<accession>A0A0H2Y9A8</accession>
<dbReference type="AlphaFoldDB" id="A0A0H2Y9A8"/>
<dbReference type="Proteomes" id="UP000001971">
    <property type="component" value="Chromosome"/>
</dbReference>
<dbReference type="EMBL" id="CP000308">
    <property type="protein sequence ID" value="ABG13979.1"/>
    <property type="molecule type" value="Genomic_DNA"/>
</dbReference>
<evidence type="ECO:0000313" key="1">
    <source>
        <dbReference type="EMBL" id="ABG13979.1"/>
    </source>
</evidence>
<dbReference type="KEGG" id="ypa:YPA_2013"/>
<reference evidence="1 2" key="1">
    <citation type="journal article" date="2006" name="J. Bacteriol.">
        <title>Complete genome sequence of Yersinia pestis strains Antiqua and Nepal516: evidence of gene reduction in an emerging pathogen.</title>
        <authorList>
            <person name="Chain P.S."/>
            <person name="Hu P."/>
            <person name="Malfatti S.A."/>
            <person name="Radnedge L."/>
            <person name="Larimer F."/>
            <person name="Vergez L.M."/>
            <person name="Worsham P."/>
            <person name="Chu M.C."/>
            <person name="Andersen G.L."/>
        </authorList>
    </citation>
    <scope>NUCLEOTIDE SEQUENCE [LARGE SCALE GENOMIC DNA]</scope>
    <source>
        <strain evidence="1 2">Antiqua</strain>
    </source>
</reference>
<gene>
    <name evidence="1" type="ordered locus">YPA_2013</name>
</gene>
<name>A0A0H2Y9A8_YERPA</name>